<evidence type="ECO:0000313" key="2">
    <source>
        <dbReference type="EMBL" id="KAF0935566.1"/>
    </source>
</evidence>
<dbReference type="InterPro" id="IPR049588">
    <property type="entry name" value="DHX8_GH2-like"/>
</dbReference>
<name>A0A6G1FF50_9ORYZ</name>
<dbReference type="EMBL" id="SPHZ02000001">
    <property type="protein sequence ID" value="KAF0935566.1"/>
    <property type="molecule type" value="Genomic_DNA"/>
</dbReference>
<protein>
    <submittedName>
        <fullName evidence="2">Uncharacterized protein</fullName>
    </submittedName>
</protein>
<gene>
    <name evidence="2" type="ORF">E2562_034439</name>
</gene>
<dbReference type="OrthoDB" id="694057at2759"/>
<feature type="region of interest" description="Disordered" evidence="1">
    <location>
        <begin position="1"/>
        <end position="34"/>
    </location>
</feature>
<accession>A0A6G1FF50</accession>
<keyword evidence="3" id="KW-1185">Reference proteome</keyword>
<evidence type="ECO:0000256" key="1">
    <source>
        <dbReference type="SAM" id="MobiDB-lite"/>
    </source>
</evidence>
<comment type="caution">
    <text evidence="2">The sequence shown here is derived from an EMBL/GenBank/DDBJ whole genome shotgun (WGS) entry which is preliminary data.</text>
</comment>
<reference evidence="2 3" key="1">
    <citation type="submission" date="2019-11" db="EMBL/GenBank/DDBJ databases">
        <title>Whole genome sequence of Oryza granulata.</title>
        <authorList>
            <person name="Li W."/>
        </authorList>
    </citation>
    <scope>NUCLEOTIDE SEQUENCE [LARGE SCALE GENOMIC DNA]</scope>
    <source>
        <strain evidence="3">cv. Menghai</strain>
        <tissue evidence="2">Leaf</tissue>
    </source>
</reference>
<feature type="non-terminal residue" evidence="2">
    <location>
        <position position="170"/>
    </location>
</feature>
<dbReference type="CDD" id="cd21691">
    <property type="entry name" value="GH2-like_DHX8"/>
    <property type="match status" value="1"/>
</dbReference>
<sequence length="170" mass="18482">MTHCQDPDGQAGDTAPSSHPPAHRHPPLPLQLQPLHGAVGEQSLWARRRRSSRHAAFPSPKWPEAPQLARVFPPKWRNPPRLEYLSLVSKVCSELETHIGVGDKVLAEFITELGRDSASVADFDAKLKANGADLPDYFVRTLLTIIHAILPPPSDSRNPSSASQPAAGTS</sequence>
<evidence type="ECO:0000313" key="3">
    <source>
        <dbReference type="Proteomes" id="UP000479710"/>
    </source>
</evidence>
<proteinExistence type="predicted"/>
<dbReference type="Proteomes" id="UP000479710">
    <property type="component" value="Unassembled WGS sequence"/>
</dbReference>
<organism evidence="2 3">
    <name type="scientific">Oryza meyeriana var. granulata</name>
    <dbReference type="NCBI Taxonomy" id="110450"/>
    <lineage>
        <taxon>Eukaryota</taxon>
        <taxon>Viridiplantae</taxon>
        <taxon>Streptophyta</taxon>
        <taxon>Embryophyta</taxon>
        <taxon>Tracheophyta</taxon>
        <taxon>Spermatophyta</taxon>
        <taxon>Magnoliopsida</taxon>
        <taxon>Liliopsida</taxon>
        <taxon>Poales</taxon>
        <taxon>Poaceae</taxon>
        <taxon>BOP clade</taxon>
        <taxon>Oryzoideae</taxon>
        <taxon>Oryzeae</taxon>
        <taxon>Oryzinae</taxon>
        <taxon>Oryza</taxon>
        <taxon>Oryza meyeriana</taxon>
    </lineage>
</organism>
<dbReference type="AlphaFoldDB" id="A0A6G1FF50"/>